<organism evidence="2 3">
    <name type="scientific">Sphingobium yanoikuyae</name>
    <name type="common">Sphingomonas yanoikuyae</name>
    <dbReference type="NCBI Taxonomy" id="13690"/>
    <lineage>
        <taxon>Bacteria</taxon>
        <taxon>Pseudomonadati</taxon>
        <taxon>Pseudomonadota</taxon>
        <taxon>Alphaproteobacteria</taxon>
        <taxon>Sphingomonadales</taxon>
        <taxon>Sphingomonadaceae</taxon>
        <taxon>Sphingobium</taxon>
    </lineage>
</organism>
<keyword evidence="2" id="KW-0614">Plasmid</keyword>
<feature type="domain" description="ABC-type transport auxiliary lipoprotein component" evidence="1">
    <location>
        <begin position="33"/>
        <end position="190"/>
    </location>
</feature>
<dbReference type="RefSeq" id="WP_122129124.1">
    <property type="nucleotide sequence ID" value="NZ_CP033227.1"/>
</dbReference>
<dbReference type="InterPro" id="IPR005586">
    <property type="entry name" value="ABC_trans_aux"/>
</dbReference>
<dbReference type="SUPFAM" id="SSF159594">
    <property type="entry name" value="XCC0632-like"/>
    <property type="match status" value="1"/>
</dbReference>
<dbReference type="Proteomes" id="UP000280708">
    <property type="component" value="Plasmid pF1"/>
</dbReference>
<dbReference type="PROSITE" id="PS51257">
    <property type="entry name" value="PROKAR_LIPOPROTEIN"/>
    <property type="match status" value="1"/>
</dbReference>
<sequence>MKSLLKISSALLLVSLSGCVGGLLGGGKPADLYSFRSEPPQRQPDADARVVAVRQLSFPNNLRPDSIETNANSRVAALAKARWSQPVPEMFRLALIDQLEQSSRTRVARSDFQKPADIMSAEISQFTATFDQGLKAPPLITIVVRAEVASGAARDVAVRSFESRTRATDATVTSIVAAYRAGVSNITQEITLWYRNI</sequence>
<accession>A0A3G2USE7</accession>
<geneLocation type="plasmid" evidence="3">
    <name>pf1</name>
</geneLocation>
<name>A0A3G2USE7_SPHYA</name>
<dbReference type="Pfam" id="PF03886">
    <property type="entry name" value="ABC_trans_aux"/>
    <property type="match status" value="1"/>
</dbReference>
<dbReference type="EMBL" id="CP033227">
    <property type="protein sequence ID" value="AYO75711.1"/>
    <property type="molecule type" value="Genomic_DNA"/>
</dbReference>
<evidence type="ECO:0000259" key="1">
    <source>
        <dbReference type="Pfam" id="PF03886"/>
    </source>
</evidence>
<dbReference type="Gene3D" id="3.40.50.10610">
    <property type="entry name" value="ABC-type transport auxiliary lipoprotein component"/>
    <property type="match status" value="1"/>
</dbReference>
<proteinExistence type="predicted"/>
<reference evidence="2 3" key="1">
    <citation type="submission" date="2018-10" db="EMBL/GenBank/DDBJ databases">
        <title>Characterization and genome analysis of a novel bacterium Sphingobium yanoikuyae SJTF8 capable of degrading PAHs.</title>
        <authorList>
            <person name="Yin C."/>
            <person name="Xiong W."/>
            <person name="Liang R."/>
        </authorList>
    </citation>
    <scope>NUCLEOTIDE SEQUENCE [LARGE SCALE GENOMIC DNA]</scope>
    <source>
        <strain evidence="2 3">SJTF8</strain>
        <plasmid evidence="3">pf1</plasmid>
    </source>
</reference>
<protein>
    <recommendedName>
        <fullName evidence="1">ABC-type transport auxiliary lipoprotein component domain-containing protein</fullName>
    </recommendedName>
</protein>
<evidence type="ECO:0000313" key="2">
    <source>
        <dbReference type="EMBL" id="AYO75711.1"/>
    </source>
</evidence>
<gene>
    <name evidence="2" type="ORF">EBF16_01640</name>
</gene>
<dbReference type="AlphaFoldDB" id="A0A3G2USE7"/>
<evidence type="ECO:0000313" key="3">
    <source>
        <dbReference type="Proteomes" id="UP000280708"/>
    </source>
</evidence>